<keyword evidence="2" id="KW-1185">Reference proteome</keyword>
<protein>
    <submittedName>
        <fullName evidence="1">Uncharacterized protein</fullName>
    </submittedName>
</protein>
<sequence length="84" mass="8865">MRTEAASVLRISRGSLTRASVSVSWETLAEAASVSLACLLLRRCTAEAASVFLATKKKEIRTPVTAAVAATMQLAEDGTLQLLT</sequence>
<reference evidence="1" key="1">
    <citation type="journal article" date="2022" name="bioRxiv">
        <title>Sequencing and chromosome-scale assembly of the giantPleurodeles waltlgenome.</title>
        <authorList>
            <person name="Brown T."/>
            <person name="Elewa A."/>
            <person name="Iarovenko S."/>
            <person name="Subramanian E."/>
            <person name="Araus A.J."/>
            <person name="Petzold A."/>
            <person name="Susuki M."/>
            <person name="Suzuki K.-i.T."/>
            <person name="Hayashi T."/>
            <person name="Toyoda A."/>
            <person name="Oliveira C."/>
            <person name="Osipova E."/>
            <person name="Leigh N.D."/>
            <person name="Simon A."/>
            <person name="Yun M.H."/>
        </authorList>
    </citation>
    <scope>NUCLEOTIDE SEQUENCE</scope>
    <source>
        <strain evidence="1">20211129_DDA</strain>
        <tissue evidence="1">Liver</tissue>
    </source>
</reference>
<dbReference type="AlphaFoldDB" id="A0AAV7WU48"/>
<organism evidence="1 2">
    <name type="scientific">Pleurodeles waltl</name>
    <name type="common">Iberian ribbed newt</name>
    <dbReference type="NCBI Taxonomy" id="8319"/>
    <lineage>
        <taxon>Eukaryota</taxon>
        <taxon>Metazoa</taxon>
        <taxon>Chordata</taxon>
        <taxon>Craniata</taxon>
        <taxon>Vertebrata</taxon>
        <taxon>Euteleostomi</taxon>
        <taxon>Amphibia</taxon>
        <taxon>Batrachia</taxon>
        <taxon>Caudata</taxon>
        <taxon>Salamandroidea</taxon>
        <taxon>Salamandridae</taxon>
        <taxon>Pleurodelinae</taxon>
        <taxon>Pleurodeles</taxon>
    </lineage>
</organism>
<name>A0AAV7WU48_PLEWA</name>
<dbReference type="EMBL" id="JANPWB010000001">
    <property type="protein sequence ID" value="KAJ1216673.1"/>
    <property type="molecule type" value="Genomic_DNA"/>
</dbReference>
<evidence type="ECO:0000313" key="1">
    <source>
        <dbReference type="EMBL" id="KAJ1216673.1"/>
    </source>
</evidence>
<dbReference type="Proteomes" id="UP001066276">
    <property type="component" value="Chromosome 1_1"/>
</dbReference>
<gene>
    <name evidence="1" type="ORF">NDU88_004274</name>
</gene>
<evidence type="ECO:0000313" key="2">
    <source>
        <dbReference type="Proteomes" id="UP001066276"/>
    </source>
</evidence>
<comment type="caution">
    <text evidence="1">The sequence shown here is derived from an EMBL/GenBank/DDBJ whole genome shotgun (WGS) entry which is preliminary data.</text>
</comment>
<proteinExistence type="predicted"/>
<accession>A0AAV7WU48</accession>